<evidence type="ECO:0000256" key="1">
    <source>
        <dbReference type="ARBA" id="ARBA00006096"/>
    </source>
</evidence>
<dbReference type="GO" id="GO:0009002">
    <property type="term" value="F:serine-type D-Ala-D-Ala carboxypeptidase activity"/>
    <property type="evidence" value="ECO:0007669"/>
    <property type="project" value="UniProtKB-EC"/>
</dbReference>
<keyword evidence="3" id="KW-0645">Protease</keyword>
<dbReference type="GO" id="GO:0000270">
    <property type="term" value="P:peptidoglycan metabolic process"/>
    <property type="evidence" value="ECO:0007669"/>
    <property type="project" value="TreeGrafter"/>
</dbReference>
<evidence type="ECO:0000313" key="4">
    <source>
        <dbReference type="Proteomes" id="UP000683428"/>
    </source>
</evidence>
<name>A0A975SQ85_9RHOO</name>
<reference evidence="3" key="1">
    <citation type="submission" date="2020-11" db="EMBL/GenBank/DDBJ databases">
        <title>Azospira inquinata sp. nov.</title>
        <authorList>
            <person name="Moe W.M."/>
            <person name="Mikes M.C."/>
        </authorList>
    </citation>
    <scope>NUCLEOTIDE SEQUENCE</scope>
    <source>
        <strain evidence="3">Azo-3</strain>
    </source>
</reference>
<dbReference type="InterPro" id="IPR000667">
    <property type="entry name" value="Peptidase_S13"/>
</dbReference>
<sequence>MPPPVAAALRQAGIPTAHVGLAVQAVDGPRPSLAWNTAQPFNPASVMKLVTTYSALRLLGPAYTWETALLADTPPANGTLAGNLYLRGSGDPALTQERFWLLLRQLRARGVETLQGDLVLDRSAYRLPPHDPAAFDHEPLRPYNVGPDALLLNLQSLRISLEPDPAHGRLIQTLETPLAGLSVRLHVAPDFGECGDWREKLVIDYRPASATLDVGGAFPLACGPKPLFLSPLDSNAYVEAMFRALWQELGGRFLGRVRSGTTPPQALPLTTTTSPSLAEVIREINKFSNNVMARQIFLTLGRGDDASGQTPATPEGARQRIGAWLRDNGLAMPELVLDNGSGLSRDERIGTGSLLRLLVQAWHSPVQPEFTASLPLAGQDGTLRRRFKDRDFAGRAHLKTGSLSNARAWAGYLTDRRGRNWAVVMLINDPKAGAGWNAAQALLDWTLAQGDRP</sequence>
<dbReference type="Gene3D" id="3.50.80.20">
    <property type="entry name" value="D-Ala-D-Ala carboxypeptidase C, peptidase S13"/>
    <property type="match status" value="1"/>
</dbReference>
<comment type="similarity">
    <text evidence="1">Belongs to the peptidase S13 family.</text>
</comment>
<dbReference type="EC" id="3.4.16.4" evidence="3"/>
<gene>
    <name evidence="3" type="primary">dacB</name>
    <name evidence="3" type="ORF">Azoinq_09585</name>
</gene>
<dbReference type="AlphaFoldDB" id="A0A975SQ85"/>
<proteinExistence type="inferred from homology"/>
<dbReference type="Gene3D" id="3.40.710.10">
    <property type="entry name" value="DD-peptidase/beta-lactamase superfamily"/>
    <property type="match status" value="2"/>
</dbReference>
<dbReference type="PANTHER" id="PTHR30023:SF0">
    <property type="entry name" value="PENICILLIN-SENSITIVE CARBOXYPEPTIDASE A"/>
    <property type="match status" value="1"/>
</dbReference>
<evidence type="ECO:0000256" key="2">
    <source>
        <dbReference type="ARBA" id="ARBA00022801"/>
    </source>
</evidence>
<keyword evidence="4" id="KW-1185">Reference proteome</keyword>
<keyword evidence="2 3" id="KW-0378">Hydrolase</keyword>
<dbReference type="NCBIfam" id="TIGR00666">
    <property type="entry name" value="PBP4"/>
    <property type="match status" value="1"/>
</dbReference>
<dbReference type="EMBL" id="CP064782">
    <property type="protein sequence ID" value="QWT50515.1"/>
    <property type="molecule type" value="Genomic_DNA"/>
</dbReference>
<dbReference type="GO" id="GO:0006508">
    <property type="term" value="P:proteolysis"/>
    <property type="evidence" value="ECO:0007669"/>
    <property type="project" value="InterPro"/>
</dbReference>
<keyword evidence="3" id="KW-0121">Carboxypeptidase</keyword>
<dbReference type="KEGG" id="aiq:Azoinq_09585"/>
<evidence type="ECO:0000313" key="3">
    <source>
        <dbReference type="EMBL" id="QWT50515.1"/>
    </source>
</evidence>
<dbReference type="PANTHER" id="PTHR30023">
    <property type="entry name" value="D-ALANYL-D-ALANINE CARBOXYPEPTIDASE"/>
    <property type="match status" value="1"/>
</dbReference>
<protein>
    <submittedName>
        <fullName evidence="3">D-alanyl-D-alanine carboxypeptidase/D-alanyl-D-alanine-endopeptidase</fullName>
        <ecNumber evidence="3">3.4.16.4</ecNumber>
    </submittedName>
</protein>
<accession>A0A975SQ85</accession>
<dbReference type="SUPFAM" id="SSF56601">
    <property type="entry name" value="beta-lactamase/transpeptidase-like"/>
    <property type="match status" value="1"/>
</dbReference>
<dbReference type="Proteomes" id="UP000683428">
    <property type="component" value="Chromosome"/>
</dbReference>
<organism evidence="3 4">
    <name type="scientific">Azospira inquinata</name>
    <dbReference type="NCBI Taxonomy" id="2785627"/>
    <lineage>
        <taxon>Bacteria</taxon>
        <taxon>Pseudomonadati</taxon>
        <taxon>Pseudomonadota</taxon>
        <taxon>Betaproteobacteria</taxon>
        <taxon>Rhodocyclales</taxon>
        <taxon>Rhodocyclaceae</taxon>
        <taxon>Azospira</taxon>
    </lineage>
</organism>
<dbReference type="PRINTS" id="PR00922">
    <property type="entry name" value="DADACBPTASE3"/>
</dbReference>
<dbReference type="Pfam" id="PF02113">
    <property type="entry name" value="Peptidase_S13"/>
    <property type="match status" value="1"/>
</dbReference>
<dbReference type="InterPro" id="IPR012338">
    <property type="entry name" value="Beta-lactam/transpept-like"/>
</dbReference>